<comment type="caution">
    <text evidence="1">The sequence shown here is derived from an EMBL/GenBank/DDBJ whole genome shotgun (WGS) entry which is preliminary data.</text>
</comment>
<sequence length="390" mass="43561">MGVSVTPVRIPTLNQATQSKQFGNLIRSDLWFCDGNVIIIACSVAFKVHRGQLRRHSVVFDDLFSIPQPQDQDLYDGCPWIEVYDCPSDMLYFLKAIYDGLYFKSPGANDFPAVAATLRLSTKYIVESLRQRCISRLDLDWPSTLAGWDQREASATDAQGHYSPRAACPHPVLTIEFAIDLDLRTLLPAAMYDLARYGPSKILSGTAPVKKHSFGATSRQDPAQETDKPRLTTLSPALLVAVYRGREQAQKFLSDFVVEELQGRAPARDCAHSEDSAASRWCRESFYFIMLNVLRSVGGIACGRDADPLFTLVQAVDMLSRTDFSDGHRQCGLKICHPCKVDFAKAANRARERVWKLLPEWFGLEETQPISEESDGEAMDVNVLSEDGIE</sequence>
<dbReference type="InterPro" id="IPR011333">
    <property type="entry name" value="SKP1/BTB/POZ_sf"/>
</dbReference>
<accession>A0AAD2HQR5</accession>
<evidence type="ECO:0000313" key="2">
    <source>
        <dbReference type="Proteomes" id="UP001295794"/>
    </source>
</evidence>
<protein>
    <recommendedName>
        <fullName evidence="3">BTB domain-containing protein</fullName>
    </recommendedName>
</protein>
<name>A0AAD2HQR5_9AGAR</name>
<dbReference type="Gene3D" id="3.30.710.10">
    <property type="entry name" value="Potassium Channel Kv1.1, Chain A"/>
    <property type="match status" value="1"/>
</dbReference>
<organism evidence="1 2">
    <name type="scientific">Mycena citricolor</name>
    <dbReference type="NCBI Taxonomy" id="2018698"/>
    <lineage>
        <taxon>Eukaryota</taxon>
        <taxon>Fungi</taxon>
        <taxon>Dikarya</taxon>
        <taxon>Basidiomycota</taxon>
        <taxon>Agaricomycotina</taxon>
        <taxon>Agaricomycetes</taxon>
        <taxon>Agaricomycetidae</taxon>
        <taxon>Agaricales</taxon>
        <taxon>Marasmiineae</taxon>
        <taxon>Mycenaceae</taxon>
        <taxon>Mycena</taxon>
    </lineage>
</organism>
<reference evidence="1" key="1">
    <citation type="submission" date="2023-11" db="EMBL/GenBank/DDBJ databases">
        <authorList>
            <person name="De Vega J J."/>
            <person name="De Vega J J."/>
        </authorList>
    </citation>
    <scope>NUCLEOTIDE SEQUENCE</scope>
</reference>
<dbReference type="AlphaFoldDB" id="A0AAD2HQR5"/>
<proteinExistence type="predicted"/>
<dbReference type="Proteomes" id="UP001295794">
    <property type="component" value="Unassembled WGS sequence"/>
</dbReference>
<evidence type="ECO:0000313" key="1">
    <source>
        <dbReference type="EMBL" id="CAK5279945.1"/>
    </source>
</evidence>
<gene>
    <name evidence="1" type="ORF">MYCIT1_LOCUS30316</name>
</gene>
<dbReference type="SUPFAM" id="SSF54695">
    <property type="entry name" value="POZ domain"/>
    <property type="match status" value="1"/>
</dbReference>
<keyword evidence="2" id="KW-1185">Reference proteome</keyword>
<dbReference type="EMBL" id="CAVNYO010000440">
    <property type="protein sequence ID" value="CAK5279945.1"/>
    <property type="molecule type" value="Genomic_DNA"/>
</dbReference>
<evidence type="ECO:0008006" key="3">
    <source>
        <dbReference type="Google" id="ProtNLM"/>
    </source>
</evidence>